<dbReference type="InterPro" id="IPR050272">
    <property type="entry name" value="Isochorismatase-like_hydrls"/>
</dbReference>
<dbReference type="AlphaFoldDB" id="A0A2N3PYC5"/>
<name>A0A2N3PYC5_9PROT</name>
<dbReference type="OrthoDB" id="9791276at2"/>
<dbReference type="PANTHER" id="PTHR43540">
    <property type="entry name" value="PEROXYUREIDOACRYLATE/UREIDOACRYLATE AMIDOHYDROLASE-RELATED"/>
    <property type="match status" value="1"/>
</dbReference>
<protein>
    <submittedName>
        <fullName evidence="3">Hydrolase</fullName>
    </submittedName>
</protein>
<reference evidence="4" key="1">
    <citation type="submission" date="2017-12" db="EMBL/GenBank/DDBJ databases">
        <title>Draft genome sequence of Telmatospirillum siberiense 26-4b1T, an acidotolerant peatland alphaproteobacterium potentially involved in sulfur cycling.</title>
        <authorList>
            <person name="Hausmann B."/>
            <person name="Pjevac P."/>
            <person name="Schreck K."/>
            <person name="Herbold C.W."/>
            <person name="Daims H."/>
            <person name="Wagner M."/>
            <person name="Pester M."/>
            <person name="Loy A."/>
        </authorList>
    </citation>
    <scope>NUCLEOTIDE SEQUENCE [LARGE SCALE GENOMIC DNA]</scope>
    <source>
        <strain evidence="4">26-4b1</strain>
    </source>
</reference>
<dbReference type="EMBL" id="PIUM01000005">
    <property type="protein sequence ID" value="PKU25371.1"/>
    <property type="molecule type" value="Genomic_DNA"/>
</dbReference>
<organism evidence="3 4">
    <name type="scientific">Telmatospirillum siberiense</name>
    <dbReference type="NCBI Taxonomy" id="382514"/>
    <lineage>
        <taxon>Bacteria</taxon>
        <taxon>Pseudomonadati</taxon>
        <taxon>Pseudomonadota</taxon>
        <taxon>Alphaproteobacteria</taxon>
        <taxon>Rhodospirillales</taxon>
        <taxon>Rhodospirillaceae</taxon>
        <taxon>Telmatospirillum</taxon>
    </lineage>
</organism>
<sequence length="191" mass="20239">MQALDHQTTALVLIDLQMGILRMPLMPHGASDVVGRAAGLAKAFRAKGAPVVLVHVGWSDGLADALKQPVDRPSPPPAGGFPSDWMDFDPALDVAKSDIIITKRQWGAFYGTELDLQLRRRGIRTIVLGGVSTNIGVESTGRAAWEHGYGVVFAEDAMSCAGADLHGFAIANIFPRIGLVRSTADILTALG</sequence>
<proteinExistence type="predicted"/>
<keyword evidence="1 3" id="KW-0378">Hydrolase</keyword>
<dbReference type="Proteomes" id="UP000233293">
    <property type="component" value="Unassembled WGS sequence"/>
</dbReference>
<keyword evidence="4" id="KW-1185">Reference proteome</keyword>
<evidence type="ECO:0000313" key="3">
    <source>
        <dbReference type="EMBL" id="PKU25371.1"/>
    </source>
</evidence>
<comment type="caution">
    <text evidence="3">The sequence shown here is derived from an EMBL/GenBank/DDBJ whole genome shotgun (WGS) entry which is preliminary data.</text>
</comment>
<dbReference type="Gene3D" id="3.40.50.850">
    <property type="entry name" value="Isochorismatase-like"/>
    <property type="match status" value="1"/>
</dbReference>
<dbReference type="NCBIfam" id="NF008517">
    <property type="entry name" value="PRK11440.1"/>
    <property type="match status" value="1"/>
</dbReference>
<evidence type="ECO:0000313" key="4">
    <source>
        <dbReference type="Proteomes" id="UP000233293"/>
    </source>
</evidence>
<dbReference type="InterPro" id="IPR036380">
    <property type="entry name" value="Isochorismatase-like_sf"/>
</dbReference>
<evidence type="ECO:0000259" key="2">
    <source>
        <dbReference type="Pfam" id="PF00857"/>
    </source>
</evidence>
<gene>
    <name evidence="3" type="ORF">CWS72_07195</name>
</gene>
<accession>A0A2N3PYC5</accession>
<dbReference type="GO" id="GO:0016787">
    <property type="term" value="F:hydrolase activity"/>
    <property type="evidence" value="ECO:0007669"/>
    <property type="project" value="UniProtKB-KW"/>
</dbReference>
<feature type="domain" description="Isochorismatase-like" evidence="2">
    <location>
        <begin position="9"/>
        <end position="185"/>
    </location>
</feature>
<evidence type="ECO:0000256" key="1">
    <source>
        <dbReference type="ARBA" id="ARBA00022801"/>
    </source>
</evidence>
<dbReference type="Pfam" id="PF00857">
    <property type="entry name" value="Isochorismatase"/>
    <property type="match status" value="1"/>
</dbReference>
<dbReference type="RefSeq" id="WP_101249895.1">
    <property type="nucleotide sequence ID" value="NZ_PIUM01000005.1"/>
</dbReference>
<dbReference type="PANTHER" id="PTHR43540:SF7">
    <property type="entry name" value="ISOCHORISMATASE FAMILY PROTEIN YECD"/>
    <property type="match status" value="1"/>
</dbReference>
<dbReference type="InterPro" id="IPR000868">
    <property type="entry name" value="Isochorismatase-like_dom"/>
</dbReference>
<dbReference type="SUPFAM" id="SSF52499">
    <property type="entry name" value="Isochorismatase-like hydrolases"/>
    <property type="match status" value="1"/>
</dbReference>
<dbReference type="CDD" id="cd00431">
    <property type="entry name" value="cysteine_hydrolases"/>
    <property type="match status" value="1"/>
</dbReference>